<evidence type="ECO:0000313" key="4">
    <source>
        <dbReference type="Proteomes" id="UP000001824"/>
    </source>
</evidence>
<dbReference type="SUPFAM" id="SSF88659">
    <property type="entry name" value="Sigma3 and sigma4 domains of RNA polymerase sigma factors"/>
    <property type="match status" value="1"/>
</dbReference>
<dbReference type="InterPro" id="IPR013325">
    <property type="entry name" value="RNA_pol_sigma_r2"/>
</dbReference>
<protein>
    <submittedName>
        <fullName evidence="3">Bacteriocin uviA</fullName>
    </submittedName>
</protein>
<dbReference type="KEGG" id="cpr:CPR_B0003"/>
<evidence type="ECO:0000259" key="1">
    <source>
        <dbReference type="Pfam" id="PF04545"/>
    </source>
</evidence>
<dbReference type="Gene3D" id="1.20.140.160">
    <property type="match status" value="1"/>
</dbReference>
<gene>
    <name evidence="3" type="ordered locus">CPR_B0003</name>
</gene>
<accession>Q0SPM3</accession>
<dbReference type="GO" id="GO:0003700">
    <property type="term" value="F:DNA-binding transcription factor activity"/>
    <property type="evidence" value="ECO:0007669"/>
    <property type="project" value="InterPro"/>
</dbReference>
<evidence type="ECO:0000259" key="2">
    <source>
        <dbReference type="Pfam" id="PF12645"/>
    </source>
</evidence>
<feature type="domain" description="RNA polymerase sigma-70 region 4" evidence="1">
    <location>
        <begin position="140"/>
        <end position="188"/>
    </location>
</feature>
<dbReference type="NCBIfam" id="TIGR02937">
    <property type="entry name" value="sigma70-ECF"/>
    <property type="match status" value="1"/>
</dbReference>
<evidence type="ECO:0000313" key="3">
    <source>
        <dbReference type="EMBL" id="ABG87884.1"/>
    </source>
</evidence>
<name>Q0SPM3_CLOPS</name>
<dbReference type="InterPro" id="IPR007630">
    <property type="entry name" value="RNA_pol_sigma70_r4"/>
</dbReference>
<dbReference type="Proteomes" id="UP000001824">
    <property type="component" value="Plasmid pSM101B"/>
</dbReference>
<organism evidence="3 4">
    <name type="scientific">Clostridium perfringens (strain SM101 / Type A)</name>
    <dbReference type="NCBI Taxonomy" id="289380"/>
    <lineage>
        <taxon>Bacteria</taxon>
        <taxon>Bacillati</taxon>
        <taxon>Bacillota</taxon>
        <taxon>Clostridia</taxon>
        <taxon>Eubacteriales</taxon>
        <taxon>Clostridiaceae</taxon>
        <taxon>Clostridium</taxon>
    </lineage>
</organism>
<sequence>MGRVRMSELYKNIVLCQKGDKKAIEYIINKFEILINKYKMSFLKEIHFNSYDVEDNKQDLIVSLINIVNKIPIDNPQFENEGCLVNYIYRSILNSRKDMYINKNIKRYFIESQSLSSMVEFKDKPLVKYIESNIEIEDMLKCLTEKEQKVIKYKFLNDKSEVEIAEIMGTSRQWINRIKNTALKKLKENI</sequence>
<dbReference type="GO" id="GO:0006352">
    <property type="term" value="P:DNA-templated transcription initiation"/>
    <property type="evidence" value="ECO:0007669"/>
    <property type="project" value="InterPro"/>
</dbReference>
<reference evidence="3 4" key="1">
    <citation type="journal article" date="2006" name="Genome Res.">
        <title>Skewed genomic variability in strains of the toxigenic bacterial pathogen, Clostridium perfringens.</title>
        <authorList>
            <person name="Myers G.S."/>
            <person name="Rasko D.A."/>
            <person name="Cheung J.K."/>
            <person name="Ravel J."/>
            <person name="Seshadri R."/>
            <person name="Deboy R.T."/>
            <person name="Ren Q."/>
            <person name="Varga J."/>
            <person name="Awad M.M."/>
            <person name="Brinkac L.M."/>
            <person name="Daugherty S.C."/>
            <person name="Haft D.H."/>
            <person name="Dodson R.J."/>
            <person name="Madupu R."/>
            <person name="Nelson W.C."/>
            <person name="Rosovitz M.J."/>
            <person name="Sullivan S.A."/>
            <person name="Khouri H."/>
            <person name="Dimitrov G.I."/>
            <person name="Watkins K.L."/>
            <person name="Mulligan S."/>
            <person name="Benton J."/>
            <person name="Radune D."/>
            <person name="Fisher D.J."/>
            <person name="Atkins H.S."/>
            <person name="Hiscox T."/>
            <person name="Jost B.H."/>
            <person name="Billington S.J."/>
            <person name="Songer J.G."/>
            <person name="McClane B.A."/>
            <person name="Titball R.W."/>
            <person name="Rood J.I."/>
            <person name="Melville S.B."/>
            <person name="Paulsen I.T."/>
        </authorList>
    </citation>
    <scope>NUCLEOTIDE SEQUENCE [LARGE SCALE GENOMIC DNA]</scope>
    <source>
        <strain evidence="4">SM101 / Type A</strain>
        <plasmid evidence="4">Plasmid pSM101B</plasmid>
    </source>
</reference>
<geneLocation type="plasmid" evidence="3 4">
    <name>pSM101B</name>
</geneLocation>
<dbReference type="SUPFAM" id="SSF88946">
    <property type="entry name" value="Sigma2 domain of RNA polymerase sigma factors"/>
    <property type="match status" value="1"/>
</dbReference>
<dbReference type="InterPro" id="IPR013324">
    <property type="entry name" value="RNA_pol_sigma_r3/r4-like"/>
</dbReference>
<dbReference type="Pfam" id="PF04545">
    <property type="entry name" value="Sigma70_r4"/>
    <property type="match status" value="1"/>
</dbReference>
<dbReference type="InterPro" id="IPR014284">
    <property type="entry name" value="RNA_pol_sigma-70_dom"/>
</dbReference>
<dbReference type="AlphaFoldDB" id="Q0SPM3"/>
<dbReference type="Pfam" id="PF12645">
    <property type="entry name" value="HTH_16"/>
    <property type="match status" value="1"/>
</dbReference>
<dbReference type="InterPro" id="IPR024760">
    <property type="entry name" value="HTH_dom_conjug_TS-like"/>
</dbReference>
<dbReference type="CDD" id="cd06171">
    <property type="entry name" value="Sigma70_r4"/>
    <property type="match status" value="1"/>
</dbReference>
<feature type="domain" description="Helix-turn-helix conjugative transposon-like" evidence="2">
    <location>
        <begin position="13"/>
        <end position="69"/>
    </location>
</feature>
<dbReference type="BioCyc" id="CPER289380:GI76-2758-MONOMER"/>
<keyword evidence="3" id="KW-0614">Plasmid</keyword>
<proteinExistence type="predicted"/>
<dbReference type="EMBL" id="CP000314">
    <property type="protein sequence ID" value="ABG87884.1"/>
    <property type="molecule type" value="Genomic_DNA"/>
</dbReference>